<protein>
    <submittedName>
        <fullName evidence="2">Glycosyltransferase</fullName>
    </submittedName>
</protein>
<dbReference type="AlphaFoldDB" id="A0A415G0X0"/>
<evidence type="ECO:0000259" key="1">
    <source>
        <dbReference type="Pfam" id="PF00534"/>
    </source>
</evidence>
<organism evidence="2 3">
    <name type="scientific">Bacteroides xylanisolvens</name>
    <dbReference type="NCBI Taxonomy" id="371601"/>
    <lineage>
        <taxon>Bacteria</taxon>
        <taxon>Pseudomonadati</taxon>
        <taxon>Bacteroidota</taxon>
        <taxon>Bacteroidia</taxon>
        <taxon>Bacteroidales</taxon>
        <taxon>Bacteroidaceae</taxon>
        <taxon>Bacteroides</taxon>
    </lineage>
</organism>
<evidence type="ECO:0000313" key="2">
    <source>
        <dbReference type="EMBL" id="RHK29396.1"/>
    </source>
</evidence>
<dbReference type="InterPro" id="IPR001296">
    <property type="entry name" value="Glyco_trans_1"/>
</dbReference>
<gene>
    <name evidence="2" type="ORF">DW075_02495</name>
</gene>
<dbReference type="GO" id="GO:0016757">
    <property type="term" value="F:glycosyltransferase activity"/>
    <property type="evidence" value="ECO:0007669"/>
    <property type="project" value="InterPro"/>
</dbReference>
<dbReference type="EMBL" id="QRNE01000006">
    <property type="protein sequence ID" value="RHK29396.1"/>
    <property type="molecule type" value="Genomic_DNA"/>
</dbReference>
<dbReference type="SUPFAM" id="SSF53756">
    <property type="entry name" value="UDP-Glycosyltransferase/glycogen phosphorylase"/>
    <property type="match status" value="1"/>
</dbReference>
<comment type="caution">
    <text evidence="2">The sequence shown here is derived from an EMBL/GenBank/DDBJ whole genome shotgun (WGS) entry which is preliminary data.</text>
</comment>
<reference evidence="2 3" key="1">
    <citation type="submission" date="2018-08" db="EMBL/GenBank/DDBJ databases">
        <title>A genome reference for cultivated species of the human gut microbiota.</title>
        <authorList>
            <person name="Zou Y."/>
            <person name="Xue W."/>
            <person name="Luo G."/>
        </authorList>
    </citation>
    <scope>NUCLEOTIDE SEQUENCE [LARGE SCALE GENOMIC DNA]</scope>
    <source>
        <strain evidence="2 3">AF46-11NS</strain>
    </source>
</reference>
<dbReference type="PANTHER" id="PTHR12526">
    <property type="entry name" value="GLYCOSYLTRANSFERASE"/>
    <property type="match status" value="1"/>
</dbReference>
<dbReference type="CDD" id="cd03801">
    <property type="entry name" value="GT4_PimA-like"/>
    <property type="match status" value="1"/>
</dbReference>
<dbReference type="Proteomes" id="UP000285503">
    <property type="component" value="Unassembled WGS sequence"/>
</dbReference>
<dbReference type="Pfam" id="PF00534">
    <property type="entry name" value="Glycos_transf_1"/>
    <property type="match status" value="1"/>
</dbReference>
<evidence type="ECO:0000313" key="3">
    <source>
        <dbReference type="Proteomes" id="UP000285503"/>
    </source>
</evidence>
<feature type="domain" description="Glycosyl transferase family 1" evidence="1">
    <location>
        <begin position="168"/>
        <end position="328"/>
    </location>
</feature>
<keyword evidence="2" id="KW-0808">Transferase</keyword>
<accession>A0A415G0X0</accession>
<proteinExistence type="predicted"/>
<name>A0A415G0X0_9BACE</name>
<dbReference type="Gene3D" id="3.40.50.2000">
    <property type="entry name" value="Glycogen Phosphorylase B"/>
    <property type="match status" value="2"/>
</dbReference>
<sequence length="359" mass="41529">MKKILLFTDSLGAGGAQHQLVGLAVFLQRAGYAVKVCTYHNFDFYKSILYENQVANELIPCADNSKKRILAVSKYFKRENPDWVIAYQETPSLLACVAKIMGRDYRLMVSERNTTQKIGMNERVRFFLYRWADAVVPNSYAQSDFLLSYYPWMKSKLTTISNFVDLERFDFSSKHRKKQPLIVVAASIWPPKNTVGLIQAVKILKDRRASFRIEWYGISDVYNDYLDQSKKLIKELELEDYINLLPKSKQIQEKYKECDYFCLPSFYEGTPNVICEAMSCGRPIICSKVCDNPVYVAEDENGFLFDPKSPVAIADTIQRALQISDEKYLSYCGKSREKAERLLSKKFFVDKYITIIEGR</sequence>
<dbReference type="RefSeq" id="WP_134993034.1">
    <property type="nucleotide sequence ID" value="NZ_JAHONF010000003.1"/>
</dbReference>